<dbReference type="GO" id="GO:0060285">
    <property type="term" value="P:cilium-dependent cell motility"/>
    <property type="evidence" value="ECO:0007669"/>
    <property type="project" value="TreeGrafter"/>
</dbReference>
<comment type="similarity">
    <text evidence="1">Belongs to the CCDC39 family.</text>
</comment>
<dbReference type="PANTHER" id="PTHR18962:SF0">
    <property type="entry name" value="COILED-COIL DOMAIN-CONTAINING PROTEIN 39"/>
    <property type="match status" value="1"/>
</dbReference>
<feature type="compositionally biased region" description="Polar residues" evidence="6">
    <location>
        <begin position="901"/>
        <end position="910"/>
    </location>
</feature>
<dbReference type="STRING" id="10195.A0A3M7T7C4"/>
<keyword evidence="8" id="KW-1185">Reference proteome</keyword>
<feature type="coiled-coil region" evidence="5">
    <location>
        <begin position="89"/>
        <end position="123"/>
    </location>
</feature>
<dbReference type="GO" id="GO:0005576">
    <property type="term" value="C:extracellular region"/>
    <property type="evidence" value="ECO:0007669"/>
    <property type="project" value="GOC"/>
</dbReference>
<evidence type="ECO:0000256" key="5">
    <source>
        <dbReference type="SAM" id="Coils"/>
    </source>
</evidence>
<accession>A0A3M7T7C4</accession>
<comment type="caution">
    <text evidence="7">The sequence shown here is derived from an EMBL/GenBank/DDBJ whole genome shotgun (WGS) entry which is preliminary data.</text>
</comment>
<comment type="function">
    <text evidence="4">Required for assembly of dynein regulatory complex (DRC) and inner dynein arm (IDA) complexes, which are responsible for ciliary beat regulation, thereby playing a central role in motility in cilia and flagella. Probably acts together with CCDC40 to form a molecular ruler that determines the 96 nanometer (nm) repeat length and arrangements of components in cilia and flagella. Not required for outer dynein arm complexes assembly.</text>
</comment>
<dbReference type="OrthoDB" id="10259720at2759"/>
<protein>
    <recommendedName>
        <fullName evidence="2">Coiled-coil domain-containing protein 39</fullName>
    </recommendedName>
</protein>
<name>A0A3M7T7C4_BRAPC</name>
<reference evidence="7 8" key="1">
    <citation type="journal article" date="2018" name="Sci. Rep.">
        <title>Genomic signatures of local adaptation to the degree of environmental predictability in rotifers.</title>
        <authorList>
            <person name="Franch-Gras L."/>
            <person name="Hahn C."/>
            <person name="Garcia-Roger E.M."/>
            <person name="Carmona M.J."/>
            <person name="Serra M."/>
            <person name="Gomez A."/>
        </authorList>
    </citation>
    <scope>NUCLEOTIDE SEQUENCE [LARGE SCALE GENOMIC DNA]</scope>
    <source>
        <strain evidence="7">HYR1</strain>
    </source>
</reference>
<sequence>MDFKDEVLNFIQWDDNIALPVANAENKFLEESIAKRTQERNKYQNELTDNQSRVEALREHIKYVRDELLSNQNLLSARKNELMTENHLKSIAERENGRLNQENQRLLQELGKIKEKRNLCENEIFMTNQQFESMKSQMKWDQQALEAWLEESAQKDEDALTLKKYAKEDEAKIKDLTLKIEKLIEQSNKMKKNVDDENMNTLTLQVELDKTAEEFRKTHRDRQELIRQWEEIIQQMQKRDKQIESSAQQLMKMNLDYQIGSEELDKKKKFFEDQQNSNAKLDKEIENYDNLISDLSIKLNREELDRQQFQNELGALKRTVERSGHDLQKARSDLNQLKKNINEKKKQIEGLHKGNKDLVENLKETIETTLSAEENAKRMEEFFLALKQKENAFNREMKKKSDKHFKISQELDSLKTMQRNLEAEISGCDTTIKNLENKISRLDHESLKQAEVIYGQDFTIQSLERRMNRLQGETNNDEQIELERKIAELKKVKEEKKYQFDTLMTQYKRVEDETRKSKREIEDLNKEKTYIDNKTAELSLHIDTAQRLLEKIIVQKEDLMVNENLKKLEINKLGDVLDKRADEVLNLNKERIKLESGMKERFAEINIHQDLLKTQLKSWNEELQTVSTELKERMSKVDKQKKRYEILMVSMAPPEGTPPEENTQAYYVIKAAQEKEELQRKGDELDAKIKKAEKELRALENTLSVVNSNNDSCKQLYSKADNQSDAVIQKEELEQQLRSLADTYKNKRKQMKQLEEDLQRMEDAYNSMNTDERTYEEYIEDKKNKILQAEKDIDQLREKIERATKQLISYSRDLRRSKNSDGPTLEEKDFKLRDLWDFNKNKAKELIDISVQYPHLQQTLNLLFSQANIPVQTGLGSSLPGSSRSSRSTSRRNSASSNNSVVNLDRSSAKSGPKTVNIGFDLPPTNRSGGSNNSKDGPGTSGSKRS</sequence>
<feature type="coiled-coil region" evidence="5">
    <location>
        <begin position="271"/>
        <end position="379"/>
    </location>
</feature>
<feature type="coiled-coil region" evidence="5">
    <location>
        <begin position="26"/>
        <end position="60"/>
    </location>
</feature>
<dbReference type="AlphaFoldDB" id="A0A3M7T7C4"/>
<evidence type="ECO:0000256" key="2">
    <source>
        <dbReference type="ARBA" id="ARBA00016725"/>
    </source>
</evidence>
<proteinExistence type="inferred from homology"/>
<feature type="coiled-coil region" evidence="5">
    <location>
        <begin position="166"/>
        <end position="200"/>
    </location>
</feature>
<feature type="region of interest" description="Disordered" evidence="6">
    <location>
        <begin position="874"/>
        <end position="946"/>
    </location>
</feature>
<evidence type="ECO:0000313" key="8">
    <source>
        <dbReference type="Proteomes" id="UP000276133"/>
    </source>
</evidence>
<dbReference type="Pfam" id="PF24161">
    <property type="entry name" value="CCDC39"/>
    <property type="match status" value="1"/>
</dbReference>
<dbReference type="InterPro" id="IPR033290">
    <property type="entry name" value="CCDC39"/>
</dbReference>
<feature type="coiled-coil region" evidence="5">
    <location>
        <begin position="668"/>
        <end position="813"/>
    </location>
</feature>
<organism evidence="7 8">
    <name type="scientific">Brachionus plicatilis</name>
    <name type="common">Marine rotifer</name>
    <name type="synonym">Brachionus muelleri</name>
    <dbReference type="NCBI Taxonomy" id="10195"/>
    <lineage>
        <taxon>Eukaryota</taxon>
        <taxon>Metazoa</taxon>
        <taxon>Spiralia</taxon>
        <taxon>Gnathifera</taxon>
        <taxon>Rotifera</taxon>
        <taxon>Eurotatoria</taxon>
        <taxon>Monogononta</taxon>
        <taxon>Pseudotrocha</taxon>
        <taxon>Ploima</taxon>
        <taxon>Brachionidae</taxon>
        <taxon>Brachionus</taxon>
    </lineage>
</organism>
<feature type="coiled-coil region" evidence="5">
    <location>
        <begin position="418"/>
        <end position="527"/>
    </location>
</feature>
<dbReference type="GO" id="GO:0060287">
    <property type="term" value="P:epithelial cilium movement involved in determination of left/right asymmetry"/>
    <property type="evidence" value="ECO:0007669"/>
    <property type="project" value="TreeGrafter"/>
</dbReference>
<feature type="compositionally biased region" description="Low complexity" evidence="6">
    <location>
        <begin position="877"/>
        <end position="900"/>
    </location>
</feature>
<dbReference type="EMBL" id="REGN01000174">
    <property type="protein sequence ID" value="RNA43807.1"/>
    <property type="molecule type" value="Genomic_DNA"/>
</dbReference>
<evidence type="ECO:0000256" key="6">
    <source>
        <dbReference type="SAM" id="MobiDB-lite"/>
    </source>
</evidence>
<evidence type="ECO:0000256" key="4">
    <source>
        <dbReference type="ARBA" id="ARBA00045182"/>
    </source>
</evidence>
<dbReference type="Proteomes" id="UP000276133">
    <property type="component" value="Unassembled WGS sequence"/>
</dbReference>
<dbReference type="GO" id="GO:0005930">
    <property type="term" value="C:axoneme"/>
    <property type="evidence" value="ECO:0007669"/>
    <property type="project" value="InterPro"/>
</dbReference>
<dbReference type="PANTHER" id="PTHR18962">
    <property type="entry name" value="COILED-COIL DOMAIN-CONTAINING PROTEIN 39"/>
    <property type="match status" value="1"/>
</dbReference>
<keyword evidence="3 5" id="KW-0175">Coiled coil</keyword>
<dbReference type="GO" id="GO:0036159">
    <property type="term" value="P:inner dynein arm assembly"/>
    <property type="evidence" value="ECO:0007669"/>
    <property type="project" value="InterPro"/>
</dbReference>
<gene>
    <name evidence="7" type="ORF">BpHYR1_020657</name>
</gene>
<evidence type="ECO:0000313" key="7">
    <source>
        <dbReference type="EMBL" id="RNA43807.1"/>
    </source>
</evidence>
<evidence type="ECO:0000256" key="1">
    <source>
        <dbReference type="ARBA" id="ARBA00005805"/>
    </source>
</evidence>
<feature type="compositionally biased region" description="Polar residues" evidence="6">
    <location>
        <begin position="925"/>
        <end position="946"/>
    </location>
</feature>
<evidence type="ECO:0000256" key="3">
    <source>
        <dbReference type="ARBA" id="ARBA00023054"/>
    </source>
</evidence>